<evidence type="ECO:0000313" key="16">
    <source>
        <dbReference type="Proteomes" id="UP000611554"/>
    </source>
</evidence>
<evidence type="ECO:0000256" key="2">
    <source>
        <dbReference type="ARBA" id="ARBA00004236"/>
    </source>
</evidence>
<name>A0ABQ2QUT7_9ACTN</name>
<dbReference type="PROSITE" id="PS50109">
    <property type="entry name" value="HIS_KIN"/>
    <property type="match status" value="1"/>
</dbReference>
<keyword evidence="4" id="KW-0597">Phosphoprotein</keyword>
<dbReference type="PANTHER" id="PTHR45436:SF5">
    <property type="entry name" value="SENSOR HISTIDINE KINASE TRCS"/>
    <property type="match status" value="1"/>
</dbReference>
<dbReference type="InterPro" id="IPR003661">
    <property type="entry name" value="HisK_dim/P_dom"/>
</dbReference>
<feature type="domain" description="HAMP" evidence="14">
    <location>
        <begin position="120"/>
        <end position="178"/>
    </location>
</feature>
<feature type="transmembrane region" description="Helical" evidence="12">
    <location>
        <begin position="20"/>
        <end position="40"/>
    </location>
</feature>
<dbReference type="SUPFAM" id="SSF47384">
    <property type="entry name" value="Homodimeric domain of signal transducing histidine kinase"/>
    <property type="match status" value="1"/>
</dbReference>
<feature type="domain" description="Histidine kinase" evidence="13">
    <location>
        <begin position="186"/>
        <end position="402"/>
    </location>
</feature>
<feature type="transmembrane region" description="Helical" evidence="12">
    <location>
        <begin position="91"/>
        <end position="118"/>
    </location>
</feature>
<evidence type="ECO:0000256" key="11">
    <source>
        <dbReference type="SAM" id="MobiDB-lite"/>
    </source>
</evidence>
<dbReference type="EMBL" id="BMQJ01000006">
    <property type="protein sequence ID" value="GGP98469.1"/>
    <property type="molecule type" value="Genomic_DNA"/>
</dbReference>
<dbReference type="InterPro" id="IPR036097">
    <property type="entry name" value="HisK_dim/P_sf"/>
</dbReference>
<dbReference type="Gene3D" id="6.10.340.10">
    <property type="match status" value="1"/>
</dbReference>
<keyword evidence="8 12" id="KW-1133">Transmembrane helix</keyword>
<dbReference type="InterPro" id="IPR003594">
    <property type="entry name" value="HATPase_dom"/>
</dbReference>
<dbReference type="PROSITE" id="PS50885">
    <property type="entry name" value="HAMP"/>
    <property type="match status" value="1"/>
</dbReference>
<comment type="subcellular location">
    <subcellularLocation>
        <location evidence="2">Cell membrane</location>
    </subcellularLocation>
</comment>
<feature type="region of interest" description="Disordered" evidence="11">
    <location>
        <begin position="403"/>
        <end position="504"/>
    </location>
</feature>
<dbReference type="Gene3D" id="1.10.287.130">
    <property type="match status" value="1"/>
</dbReference>
<dbReference type="SUPFAM" id="SSF158472">
    <property type="entry name" value="HAMP domain-like"/>
    <property type="match status" value="1"/>
</dbReference>
<dbReference type="PRINTS" id="PR00344">
    <property type="entry name" value="BCTRLSENSOR"/>
</dbReference>
<evidence type="ECO:0000256" key="8">
    <source>
        <dbReference type="ARBA" id="ARBA00022989"/>
    </source>
</evidence>
<evidence type="ECO:0000259" key="14">
    <source>
        <dbReference type="PROSITE" id="PS50885"/>
    </source>
</evidence>
<dbReference type="Pfam" id="PF02518">
    <property type="entry name" value="HATPase_c"/>
    <property type="match status" value="1"/>
</dbReference>
<protein>
    <recommendedName>
        <fullName evidence="3">histidine kinase</fullName>
        <ecNumber evidence="3">2.7.13.3</ecNumber>
    </recommendedName>
</protein>
<evidence type="ECO:0000256" key="9">
    <source>
        <dbReference type="ARBA" id="ARBA00023012"/>
    </source>
</evidence>
<dbReference type="InterPro" id="IPR004358">
    <property type="entry name" value="Sig_transdc_His_kin-like_C"/>
</dbReference>
<keyword evidence="9" id="KW-0902">Two-component regulatory system</keyword>
<evidence type="ECO:0000313" key="15">
    <source>
        <dbReference type="EMBL" id="GGP98469.1"/>
    </source>
</evidence>
<dbReference type="EC" id="2.7.13.3" evidence="3"/>
<dbReference type="Proteomes" id="UP000611554">
    <property type="component" value="Unassembled WGS sequence"/>
</dbReference>
<keyword evidence="7" id="KW-0418">Kinase</keyword>
<dbReference type="InterPro" id="IPR050428">
    <property type="entry name" value="TCS_sensor_his_kinase"/>
</dbReference>
<proteinExistence type="predicted"/>
<dbReference type="InterPro" id="IPR036890">
    <property type="entry name" value="HATPase_C_sf"/>
</dbReference>
<dbReference type="CDD" id="cd06225">
    <property type="entry name" value="HAMP"/>
    <property type="match status" value="1"/>
</dbReference>
<gene>
    <name evidence="15" type="primary">cutS</name>
    <name evidence="15" type="ORF">GCM10010140_30850</name>
</gene>
<dbReference type="SMART" id="SM00387">
    <property type="entry name" value="HATPase_c"/>
    <property type="match status" value="1"/>
</dbReference>
<dbReference type="Pfam" id="PF00512">
    <property type="entry name" value="HisKA"/>
    <property type="match status" value="1"/>
</dbReference>
<evidence type="ECO:0000259" key="13">
    <source>
        <dbReference type="PROSITE" id="PS50109"/>
    </source>
</evidence>
<evidence type="ECO:0000256" key="6">
    <source>
        <dbReference type="ARBA" id="ARBA00022692"/>
    </source>
</evidence>
<keyword evidence="10 12" id="KW-0472">Membrane</keyword>
<dbReference type="CDD" id="cd00075">
    <property type="entry name" value="HATPase"/>
    <property type="match status" value="1"/>
</dbReference>
<accession>A0ABQ2QUT7</accession>
<dbReference type="SUPFAM" id="SSF55874">
    <property type="entry name" value="ATPase domain of HSP90 chaperone/DNA topoisomerase II/histidine kinase"/>
    <property type="match status" value="1"/>
</dbReference>
<dbReference type="CDD" id="cd00082">
    <property type="entry name" value="HisKA"/>
    <property type="match status" value="1"/>
</dbReference>
<feature type="compositionally biased region" description="Low complexity" evidence="11">
    <location>
        <begin position="421"/>
        <end position="439"/>
    </location>
</feature>
<evidence type="ECO:0000256" key="12">
    <source>
        <dbReference type="SAM" id="Phobius"/>
    </source>
</evidence>
<feature type="compositionally biased region" description="Polar residues" evidence="11">
    <location>
        <begin position="451"/>
        <end position="466"/>
    </location>
</feature>
<dbReference type="Pfam" id="PF00672">
    <property type="entry name" value="HAMP"/>
    <property type="match status" value="1"/>
</dbReference>
<dbReference type="InterPro" id="IPR005467">
    <property type="entry name" value="His_kinase_dom"/>
</dbReference>
<keyword evidence="16" id="KW-1185">Reference proteome</keyword>
<comment type="caution">
    <text evidence="15">The sequence shown here is derived from an EMBL/GenBank/DDBJ whole genome shotgun (WGS) entry which is preliminary data.</text>
</comment>
<evidence type="ECO:0000256" key="3">
    <source>
        <dbReference type="ARBA" id="ARBA00012438"/>
    </source>
</evidence>
<evidence type="ECO:0000256" key="7">
    <source>
        <dbReference type="ARBA" id="ARBA00022777"/>
    </source>
</evidence>
<keyword evidence="5" id="KW-0808">Transferase</keyword>
<dbReference type="SMART" id="SM00388">
    <property type="entry name" value="HisKA"/>
    <property type="match status" value="1"/>
</dbReference>
<reference evidence="16" key="1">
    <citation type="journal article" date="2019" name="Int. J. Syst. Evol. Microbiol.">
        <title>The Global Catalogue of Microorganisms (GCM) 10K type strain sequencing project: providing services to taxonomists for standard genome sequencing and annotation.</title>
        <authorList>
            <consortium name="The Broad Institute Genomics Platform"/>
            <consortium name="The Broad Institute Genome Sequencing Center for Infectious Disease"/>
            <person name="Wu L."/>
            <person name="Ma J."/>
        </authorList>
    </citation>
    <scope>NUCLEOTIDE SEQUENCE [LARGE SCALE GENOMIC DNA]</scope>
    <source>
        <strain evidence="16">JCM 3115</strain>
    </source>
</reference>
<evidence type="ECO:0000256" key="5">
    <source>
        <dbReference type="ARBA" id="ARBA00022679"/>
    </source>
</evidence>
<evidence type="ECO:0000256" key="10">
    <source>
        <dbReference type="ARBA" id="ARBA00023136"/>
    </source>
</evidence>
<keyword evidence="6 12" id="KW-0812">Transmembrane</keyword>
<dbReference type="Gene3D" id="3.30.565.10">
    <property type="entry name" value="Histidine kinase-like ATPase, C-terminal domain"/>
    <property type="match status" value="1"/>
</dbReference>
<dbReference type="InterPro" id="IPR003660">
    <property type="entry name" value="HAMP_dom"/>
</dbReference>
<sequence>MIFPTSPHRSPTLRARLTLVYGAVFLVTGLILLGVTYLLFNQQLSQSFDDRYTSADGRHRRLTLIAKDGDVLTGPAAEQWLREQKDRLNDAAVTSLLIQGAVALAVVGSAATGLGWVIAGRVLAPLHRVTETARRIAAAPVADHGLRERIALSGPGDEVKELADTFDTMVERLDRSFDGQRRFVANASHELRTPLTLTRALVELAMHRRSASADVVQLGESLLEISARHERLISGLLLLARAEHEITDRSPVDLADVVSHVVEQTAAEAEQAGVTVRETAGPAPTRGDALLLERLVHNLVENGIRHNVGDGSGWVRVASRTVSDEHVEVEVGNSGPAVPPYDVPTLFKPFRRLGADRVVTARSAGLGLSIVRSVALAHGGDVTARPREGGGLVVTVVLPRDADSRRTAGQRSRRASDHRAAAAPPTTATPTATPAANPAPSSPEPADPMKPTTTHPATTVRSTKATRISRNRALKNSRPPGAGGGEPISAAGPTEAAPGRLKYS</sequence>
<evidence type="ECO:0000256" key="1">
    <source>
        <dbReference type="ARBA" id="ARBA00000085"/>
    </source>
</evidence>
<organism evidence="15 16">
    <name type="scientific">Streptosporangium pseudovulgare</name>
    <dbReference type="NCBI Taxonomy" id="35765"/>
    <lineage>
        <taxon>Bacteria</taxon>
        <taxon>Bacillati</taxon>
        <taxon>Actinomycetota</taxon>
        <taxon>Actinomycetes</taxon>
        <taxon>Streptosporangiales</taxon>
        <taxon>Streptosporangiaceae</taxon>
        <taxon>Streptosporangium</taxon>
    </lineage>
</organism>
<dbReference type="SMART" id="SM00304">
    <property type="entry name" value="HAMP"/>
    <property type="match status" value="1"/>
</dbReference>
<comment type="catalytic activity">
    <reaction evidence="1">
        <text>ATP + protein L-histidine = ADP + protein N-phospho-L-histidine.</text>
        <dbReference type="EC" id="2.7.13.3"/>
    </reaction>
</comment>
<evidence type="ECO:0000256" key="4">
    <source>
        <dbReference type="ARBA" id="ARBA00022553"/>
    </source>
</evidence>
<dbReference type="PANTHER" id="PTHR45436">
    <property type="entry name" value="SENSOR HISTIDINE KINASE YKOH"/>
    <property type="match status" value="1"/>
</dbReference>